<evidence type="ECO:0000256" key="2">
    <source>
        <dbReference type="ARBA" id="ARBA00022737"/>
    </source>
</evidence>
<dbReference type="OrthoDB" id="1394818at2759"/>
<dbReference type="AlphaFoldDB" id="A0A9P4Q7C8"/>
<dbReference type="InterPro" id="IPR001611">
    <property type="entry name" value="Leu-rich_rpt"/>
</dbReference>
<feature type="region of interest" description="Disordered" evidence="3">
    <location>
        <begin position="557"/>
        <end position="657"/>
    </location>
</feature>
<dbReference type="SMART" id="SM00369">
    <property type="entry name" value="LRR_TYP"/>
    <property type="match status" value="4"/>
</dbReference>
<gene>
    <name evidence="5" type="ORF">K431DRAFT_110078</name>
</gene>
<feature type="compositionally biased region" description="Pro residues" evidence="3">
    <location>
        <begin position="580"/>
        <end position="589"/>
    </location>
</feature>
<comment type="caution">
    <text evidence="5">The sequence shown here is derived from an EMBL/GenBank/DDBJ whole genome shotgun (WGS) entry which is preliminary data.</text>
</comment>
<keyword evidence="1" id="KW-0433">Leucine-rich repeat</keyword>
<dbReference type="Proteomes" id="UP000799441">
    <property type="component" value="Unassembled WGS sequence"/>
</dbReference>
<dbReference type="Pfam" id="PF23598">
    <property type="entry name" value="LRR_14"/>
    <property type="match status" value="1"/>
</dbReference>
<feature type="compositionally biased region" description="Polar residues" evidence="3">
    <location>
        <begin position="557"/>
        <end position="579"/>
    </location>
</feature>
<dbReference type="SUPFAM" id="SSF52058">
    <property type="entry name" value="L domain-like"/>
    <property type="match status" value="1"/>
</dbReference>
<dbReference type="PROSITE" id="PS51450">
    <property type="entry name" value="LRR"/>
    <property type="match status" value="1"/>
</dbReference>
<evidence type="ECO:0000313" key="6">
    <source>
        <dbReference type="Proteomes" id="UP000799441"/>
    </source>
</evidence>
<dbReference type="InterPro" id="IPR003591">
    <property type="entry name" value="Leu-rich_rpt_typical-subtyp"/>
</dbReference>
<keyword evidence="2" id="KW-0677">Repeat</keyword>
<evidence type="ECO:0000259" key="4">
    <source>
        <dbReference type="Pfam" id="PF23598"/>
    </source>
</evidence>
<dbReference type="Gene3D" id="3.80.10.10">
    <property type="entry name" value="Ribonuclease Inhibitor"/>
    <property type="match status" value="1"/>
</dbReference>
<name>A0A9P4Q7C8_9PEZI</name>
<evidence type="ECO:0000256" key="3">
    <source>
        <dbReference type="SAM" id="MobiDB-lite"/>
    </source>
</evidence>
<sequence>MASSPPTNEEPLKTVAELVEYAKQELVEDARRQAGAQTVNNSDLTPQTSATLDISHLRLTALPVEVIQIIRHKVERLAISHNSNVYIPPQINQMERLRYLNLRWNGLRVFPPALLQLPQLEILDLSKNKIAVIPLEIKNMASLKFLAISKNKIMRLPMVLGDMNSLSRLRVHDNPIEFPPPKFFQTVEYREFCSESEKERELCEQLKRYLRQAALREAVRTTLDDDSNDTQQETPRPSRRIAPAGHQRFPVRPSISGFGVTSEPRTGSPDSIPAPLVPQKSQARNFSGQRMAGAPSQLTSGRSGEMTRSLSTASTSSRMSKRHGVVPEKGSSTLGSVSSMTSIHTLNTSIDRSSQITLKASRTPHSAFGNGFLFPNPTHEPPSEVASPIEPPKIGLLEPGRYLSTFRERAASSVPIDRNFPPAQRCAAIFNKLLKEALCIVQPGGFDGIHVSSKMNEAFSSNAQLERRVLRAREKLADSPERAKKVIRSLPACAESTAKAIVSLISSEKHATRRATETEDPFLCRIALLEMYTALNEARNVCVALGYRVRTLGYPNTRQIVPSTPRQTRGASSRTVTPSQPKPELPPNPRLKRAPTIIQNKSGRPGLPPPPVSINSSRSNTMTSSTSATPRSADPAVLPPLSVPTTQTRVRSKRVRGDSESEHFAHVWLKLDVATRMANDCLRNCHSELTVRLDNATSTGQHTVAKTYSLTLMDCNRCLAATSGLTKKLKEVKERASGSRNPREFWMMCDNFVHVGVLIRFPLDSQLTWKKALGRPGHLGQEHGRCSLRWDTARYESSKALHARVSAKHERGLPHHLQQLPLQCFQPCSVHN</sequence>
<accession>A0A9P4Q7C8</accession>
<dbReference type="PANTHER" id="PTHR48051">
    <property type="match status" value="1"/>
</dbReference>
<organism evidence="5 6">
    <name type="scientific">Polychaeton citri CBS 116435</name>
    <dbReference type="NCBI Taxonomy" id="1314669"/>
    <lineage>
        <taxon>Eukaryota</taxon>
        <taxon>Fungi</taxon>
        <taxon>Dikarya</taxon>
        <taxon>Ascomycota</taxon>
        <taxon>Pezizomycotina</taxon>
        <taxon>Dothideomycetes</taxon>
        <taxon>Dothideomycetidae</taxon>
        <taxon>Capnodiales</taxon>
        <taxon>Capnodiaceae</taxon>
        <taxon>Polychaeton</taxon>
    </lineage>
</organism>
<feature type="compositionally biased region" description="Polar residues" evidence="3">
    <location>
        <begin position="279"/>
        <end position="288"/>
    </location>
</feature>
<reference evidence="5" key="1">
    <citation type="journal article" date="2020" name="Stud. Mycol.">
        <title>101 Dothideomycetes genomes: a test case for predicting lifestyles and emergence of pathogens.</title>
        <authorList>
            <person name="Haridas S."/>
            <person name="Albert R."/>
            <person name="Binder M."/>
            <person name="Bloem J."/>
            <person name="Labutti K."/>
            <person name="Salamov A."/>
            <person name="Andreopoulos B."/>
            <person name="Baker S."/>
            <person name="Barry K."/>
            <person name="Bills G."/>
            <person name="Bluhm B."/>
            <person name="Cannon C."/>
            <person name="Castanera R."/>
            <person name="Culley D."/>
            <person name="Daum C."/>
            <person name="Ezra D."/>
            <person name="Gonzalez J."/>
            <person name="Henrissat B."/>
            <person name="Kuo A."/>
            <person name="Liang C."/>
            <person name="Lipzen A."/>
            <person name="Lutzoni F."/>
            <person name="Magnuson J."/>
            <person name="Mondo S."/>
            <person name="Nolan M."/>
            <person name="Ohm R."/>
            <person name="Pangilinan J."/>
            <person name="Park H.-J."/>
            <person name="Ramirez L."/>
            <person name="Alfaro M."/>
            <person name="Sun H."/>
            <person name="Tritt A."/>
            <person name="Yoshinaga Y."/>
            <person name="Zwiers L.-H."/>
            <person name="Turgeon B."/>
            <person name="Goodwin S."/>
            <person name="Spatafora J."/>
            <person name="Crous P."/>
            <person name="Grigoriev I."/>
        </authorList>
    </citation>
    <scope>NUCLEOTIDE SEQUENCE</scope>
    <source>
        <strain evidence="5">CBS 116435</strain>
    </source>
</reference>
<dbReference type="PANTHER" id="PTHR48051:SF46">
    <property type="entry name" value="LEUCINE RICH REPEAT-CONTAINING DOMAIN PROTEIN"/>
    <property type="match status" value="1"/>
</dbReference>
<evidence type="ECO:0000256" key="1">
    <source>
        <dbReference type="ARBA" id="ARBA00022614"/>
    </source>
</evidence>
<proteinExistence type="predicted"/>
<dbReference type="EMBL" id="MU003810">
    <property type="protein sequence ID" value="KAF2719509.1"/>
    <property type="molecule type" value="Genomic_DNA"/>
</dbReference>
<dbReference type="GO" id="GO:0005737">
    <property type="term" value="C:cytoplasm"/>
    <property type="evidence" value="ECO:0007669"/>
    <property type="project" value="TreeGrafter"/>
</dbReference>
<feature type="compositionally biased region" description="Low complexity" evidence="3">
    <location>
        <begin position="307"/>
        <end position="318"/>
    </location>
</feature>
<feature type="compositionally biased region" description="Low complexity" evidence="3">
    <location>
        <begin position="613"/>
        <end position="629"/>
    </location>
</feature>
<feature type="domain" description="Disease resistance R13L4/SHOC-2-like LRR" evidence="4">
    <location>
        <begin position="90"/>
        <end position="172"/>
    </location>
</feature>
<evidence type="ECO:0000313" key="5">
    <source>
        <dbReference type="EMBL" id="KAF2719509.1"/>
    </source>
</evidence>
<keyword evidence="6" id="KW-1185">Reference proteome</keyword>
<feature type="region of interest" description="Disordered" evidence="3">
    <location>
        <begin position="220"/>
        <end position="338"/>
    </location>
</feature>
<protein>
    <recommendedName>
        <fullName evidence="4">Disease resistance R13L4/SHOC-2-like LRR domain-containing protein</fullName>
    </recommendedName>
</protein>
<dbReference type="InterPro" id="IPR055414">
    <property type="entry name" value="LRR_R13L4/SHOC2-like"/>
</dbReference>
<dbReference type="InterPro" id="IPR050216">
    <property type="entry name" value="LRR_domain-containing"/>
</dbReference>
<dbReference type="InterPro" id="IPR032675">
    <property type="entry name" value="LRR_dom_sf"/>
</dbReference>